<reference evidence="1 2" key="1">
    <citation type="submission" date="2015-07" db="EMBL/GenBank/DDBJ databases">
        <title>The genome of Dufourea novaeangliae.</title>
        <authorList>
            <person name="Pan H."/>
            <person name="Kapheim K."/>
        </authorList>
    </citation>
    <scope>NUCLEOTIDE SEQUENCE [LARGE SCALE GENOMIC DNA]</scope>
    <source>
        <strain evidence="1">0120121106</strain>
        <tissue evidence="1">Whole body</tissue>
    </source>
</reference>
<name>A0A154PRA2_DUFNO</name>
<keyword evidence="2" id="KW-1185">Reference proteome</keyword>
<dbReference type="AlphaFoldDB" id="A0A154PRA2"/>
<gene>
    <name evidence="1" type="ORF">WN55_06726</name>
</gene>
<proteinExistence type="predicted"/>
<dbReference type="Proteomes" id="UP000076502">
    <property type="component" value="Unassembled WGS sequence"/>
</dbReference>
<dbReference type="EMBL" id="KQ435054">
    <property type="protein sequence ID" value="KZC14277.1"/>
    <property type="molecule type" value="Genomic_DNA"/>
</dbReference>
<dbReference type="Pfam" id="PF14223">
    <property type="entry name" value="Retrotran_gag_2"/>
    <property type="match status" value="1"/>
</dbReference>
<evidence type="ECO:0000313" key="2">
    <source>
        <dbReference type="Proteomes" id="UP000076502"/>
    </source>
</evidence>
<accession>A0A154PRA2</accession>
<protein>
    <submittedName>
        <fullName evidence="1">Uncharacterized protein</fullName>
    </submittedName>
</protein>
<organism evidence="1 2">
    <name type="scientific">Dufourea novaeangliae</name>
    <name type="common">Sweat bee</name>
    <dbReference type="NCBI Taxonomy" id="178035"/>
    <lineage>
        <taxon>Eukaryota</taxon>
        <taxon>Metazoa</taxon>
        <taxon>Ecdysozoa</taxon>
        <taxon>Arthropoda</taxon>
        <taxon>Hexapoda</taxon>
        <taxon>Insecta</taxon>
        <taxon>Pterygota</taxon>
        <taxon>Neoptera</taxon>
        <taxon>Endopterygota</taxon>
        <taxon>Hymenoptera</taxon>
        <taxon>Apocrita</taxon>
        <taxon>Aculeata</taxon>
        <taxon>Apoidea</taxon>
        <taxon>Anthophila</taxon>
        <taxon>Halictidae</taxon>
        <taxon>Rophitinae</taxon>
        <taxon>Dufourea</taxon>
    </lineage>
</organism>
<dbReference type="OrthoDB" id="7614122at2759"/>
<dbReference type="STRING" id="178035.A0A154PRA2"/>
<evidence type="ECO:0000313" key="1">
    <source>
        <dbReference type="EMBL" id="KZC14277.1"/>
    </source>
</evidence>
<sequence length="64" mass="7383">MHESKGPVRKAVLYKQLYRTKRERHQKMAKYIGDFVNVAEKLEEAGIKVPDELLSIMLLNSLPA</sequence>